<dbReference type="KEGG" id="tpol:Mal48_04530"/>
<dbReference type="Proteomes" id="UP000315724">
    <property type="component" value="Chromosome"/>
</dbReference>
<dbReference type="AlphaFoldDB" id="A0A517QHW1"/>
<keyword evidence="1" id="KW-0812">Transmembrane</keyword>
<keyword evidence="1" id="KW-1133">Transmembrane helix</keyword>
<evidence type="ECO:0000313" key="2">
    <source>
        <dbReference type="EMBL" id="QDT31221.1"/>
    </source>
</evidence>
<gene>
    <name evidence="2" type="ORF">Mal48_04530</name>
</gene>
<evidence type="ECO:0000313" key="3">
    <source>
        <dbReference type="Proteomes" id="UP000315724"/>
    </source>
</evidence>
<keyword evidence="3" id="KW-1185">Reference proteome</keyword>
<accession>A0A517QHW1</accession>
<dbReference type="EMBL" id="CP036267">
    <property type="protein sequence ID" value="QDT31221.1"/>
    <property type="molecule type" value="Genomic_DNA"/>
</dbReference>
<evidence type="ECO:0000256" key="1">
    <source>
        <dbReference type="SAM" id="Phobius"/>
    </source>
</evidence>
<feature type="transmembrane region" description="Helical" evidence="1">
    <location>
        <begin position="411"/>
        <end position="432"/>
    </location>
</feature>
<keyword evidence="1" id="KW-0472">Membrane</keyword>
<organism evidence="2 3">
    <name type="scientific">Thalassoglobus polymorphus</name>
    <dbReference type="NCBI Taxonomy" id="2527994"/>
    <lineage>
        <taxon>Bacteria</taxon>
        <taxon>Pseudomonadati</taxon>
        <taxon>Planctomycetota</taxon>
        <taxon>Planctomycetia</taxon>
        <taxon>Planctomycetales</taxon>
        <taxon>Planctomycetaceae</taxon>
        <taxon>Thalassoglobus</taxon>
    </lineage>
</organism>
<name>A0A517QHW1_9PLAN</name>
<feature type="transmembrane region" description="Helical" evidence="1">
    <location>
        <begin position="378"/>
        <end position="399"/>
    </location>
</feature>
<reference evidence="2 3" key="1">
    <citation type="submission" date="2019-02" db="EMBL/GenBank/DDBJ databases">
        <title>Deep-cultivation of Planctomycetes and their phenomic and genomic characterization uncovers novel biology.</title>
        <authorList>
            <person name="Wiegand S."/>
            <person name="Jogler M."/>
            <person name="Boedeker C."/>
            <person name="Pinto D."/>
            <person name="Vollmers J."/>
            <person name="Rivas-Marin E."/>
            <person name="Kohn T."/>
            <person name="Peeters S.H."/>
            <person name="Heuer A."/>
            <person name="Rast P."/>
            <person name="Oberbeckmann S."/>
            <person name="Bunk B."/>
            <person name="Jeske O."/>
            <person name="Meyerdierks A."/>
            <person name="Storesund J.E."/>
            <person name="Kallscheuer N."/>
            <person name="Luecker S."/>
            <person name="Lage O.M."/>
            <person name="Pohl T."/>
            <person name="Merkel B.J."/>
            <person name="Hornburger P."/>
            <person name="Mueller R.-W."/>
            <person name="Bruemmer F."/>
            <person name="Labrenz M."/>
            <person name="Spormann A.M."/>
            <person name="Op den Camp H."/>
            <person name="Overmann J."/>
            <person name="Amann R."/>
            <person name="Jetten M.S.M."/>
            <person name="Mascher T."/>
            <person name="Medema M.H."/>
            <person name="Devos D.P."/>
            <person name="Kaster A.-K."/>
            <person name="Ovreas L."/>
            <person name="Rohde M."/>
            <person name="Galperin M.Y."/>
            <person name="Jogler C."/>
        </authorList>
    </citation>
    <scope>NUCLEOTIDE SEQUENCE [LARGE SCALE GENOMIC DNA]</scope>
    <source>
        <strain evidence="2 3">Mal48</strain>
    </source>
</reference>
<proteinExistence type="predicted"/>
<protein>
    <submittedName>
        <fullName evidence="2">Uncharacterized protein</fullName>
    </submittedName>
</protein>
<sequence>MGSLLRVLLFSGAFLIGSFLLIQGTALAANGETAVEIQNVKIGIDGYFHVGRWAPIEFDVVSTATTDQTLTPQIRVADPDGHGVISRLKEFKSGGTVHVQGLFRSGKLYAPVTIEILDGEKIIAELAIRVDRNDEVRCLKQNAHLWLLDGEQPAFQAAAANMKEIQSGSIHAAPFGEYAAGIFDPRALEPVNLIVLNGDSTLSESSSLAIRDWVYRGGRLVICIGEDGEELRTSPISSWLPVLPQDEIQIRNLSGFNQWVPGSNPMRMLDTVPCAVFSLDEGQTLASDFGNALAIRSACGTGSVTMLGVRLDQRPFDNWSSRAEMAMVLADFEPSWTASATTKTSGMNAGLSPTGISDFQTQLIQALDHYDVIKRPSYWVVIAWSSVLILIIGPLDYLIVHRIIKRPQLTWITLPVWLGCVTLWSYNSAFLINNTEQQARQIEVLDVDLTTKTARGRSWMNFYSTLTRRYKIEADVKTDSTLFEDPQAAEAQADFLKTSWIERPESSYRGMYRTGGLESRKAAYHLSSDDREIEDLPVRVWSTGSAGTEWELEVDPSRFAQTRLHDPGSGRLTGSFTYHGSEELTGWFVAYGNFAYFPRTEGGESHQPLRPGDLFELKHARSNMLKGLLTGLTHSSIFHSDNRKQQTSLVNRELYNSLSRDPFPILRTLSFHEMTGGQSYTKLTNDSLDSLDLSDSLKLHRAVLFGRLKTPVTKFALNDDELTYEQQESVIRIIMPVEFELADLSAPPDPTLLKVN</sequence>